<feature type="transmembrane region" description="Helical" evidence="1">
    <location>
        <begin position="111"/>
        <end position="131"/>
    </location>
</feature>
<feature type="transmembrane region" description="Helical" evidence="1">
    <location>
        <begin position="143"/>
        <end position="162"/>
    </location>
</feature>
<feature type="transmembrane region" description="Helical" evidence="1">
    <location>
        <begin position="82"/>
        <end position="99"/>
    </location>
</feature>
<keyword evidence="1" id="KW-0812">Transmembrane</keyword>
<keyword evidence="1" id="KW-0472">Membrane</keyword>
<evidence type="ECO:0000313" key="3">
    <source>
        <dbReference type="Proteomes" id="UP000293162"/>
    </source>
</evidence>
<dbReference type="Proteomes" id="UP000293162">
    <property type="component" value="Unassembled WGS sequence"/>
</dbReference>
<dbReference type="EMBL" id="SEWF01000007">
    <property type="protein sequence ID" value="RYU96527.1"/>
    <property type="molecule type" value="Genomic_DNA"/>
</dbReference>
<dbReference type="OrthoDB" id="1492885at2"/>
<feature type="transmembrane region" description="Helical" evidence="1">
    <location>
        <begin position="15"/>
        <end position="34"/>
    </location>
</feature>
<accession>A0A4Q5M3T0</accession>
<reference evidence="2 3" key="1">
    <citation type="submission" date="2019-02" db="EMBL/GenBank/DDBJ databases">
        <title>Bacterial novel species Emticicia sp. 17J42-9 isolated from soil.</title>
        <authorList>
            <person name="Jung H.-Y."/>
        </authorList>
    </citation>
    <scope>NUCLEOTIDE SEQUENCE [LARGE SCALE GENOMIC DNA]</scope>
    <source>
        <strain evidence="2 3">17J42-9</strain>
    </source>
</reference>
<name>A0A4Q5M3T0_9BACT</name>
<organism evidence="2 3">
    <name type="scientific">Emticicia agri</name>
    <dbReference type="NCBI Taxonomy" id="2492393"/>
    <lineage>
        <taxon>Bacteria</taxon>
        <taxon>Pseudomonadati</taxon>
        <taxon>Bacteroidota</taxon>
        <taxon>Cytophagia</taxon>
        <taxon>Cytophagales</taxon>
        <taxon>Leadbetterellaceae</taxon>
        <taxon>Emticicia</taxon>
    </lineage>
</organism>
<comment type="caution">
    <text evidence="2">The sequence shown here is derived from an EMBL/GenBank/DDBJ whole genome shotgun (WGS) entry which is preliminary data.</text>
</comment>
<dbReference type="AlphaFoldDB" id="A0A4Q5M3T0"/>
<keyword evidence="1" id="KW-1133">Transmembrane helix</keyword>
<protein>
    <submittedName>
        <fullName evidence="2">Uncharacterized protein</fullName>
    </submittedName>
</protein>
<dbReference type="RefSeq" id="WP_130020203.1">
    <property type="nucleotide sequence ID" value="NZ_SEWF01000007.1"/>
</dbReference>
<gene>
    <name evidence="2" type="ORF">EWM59_06855</name>
</gene>
<feature type="transmembrane region" description="Helical" evidence="1">
    <location>
        <begin position="46"/>
        <end position="70"/>
    </location>
</feature>
<evidence type="ECO:0000313" key="2">
    <source>
        <dbReference type="EMBL" id="RYU96527.1"/>
    </source>
</evidence>
<evidence type="ECO:0000256" key="1">
    <source>
        <dbReference type="SAM" id="Phobius"/>
    </source>
</evidence>
<keyword evidence="3" id="KW-1185">Reference proteome</keyword>
<sequence>MTLQQLFQRIGENPGFLLFYFLIIPVAAIVAGFLGKGEGHLSPWKYLYAILIYLVSVPGIFSVALNIYFFLFQRGDVMQTDVYMQILPIVVMLVTIFIIRRNVSLALIPGFDKISGLWFMLFATMFLMWLLEKIHIVVFSYLPFQYLLGIFVVLFILIYIGWRRFVAK</sequence>
<proteinExistence type="predicted"/>